<dbReference type="AlphaFoldDB" id="G0WGV6"/>
<evidence type="ECO:0000256" key="4">
    <source>
        <dbReference type="ARBA" id="ARBA00022729"/>
    </source>
</evidence>
<dbReference type="GO" id="GO:0000329">
    <property type="term" value="C:fungal-type vacuole membrane"/>
    <property type="evidence" value="ECO:0007669"/>
    <property type="project" value="EnsemblFungi"/>
</dbReference>
<feature type="transmembrane region" description="Helical" evidence="7">
    <location>
        <begin position="512"/>
        <end position="538"/>
    </location>
</feature>
<dbReference type="GO" id="GO:0072657">
    <property type="term" value="P:protein localization to membrane"/>
    <property type="evidence" value="ECO:0007669"/>
    <property type="project" value="TreeGrafter"/>
</dbReference>
<evidence type="ECO:0000256" key="7">
    <source>
        <dbReference type="RuleBase" id="RU363079"/>
    </source>
</evidence>
<reference evidence="8 9" key="1">
    <citation type="journal article" date="2011" name="Proc. Natl. Acad. Sci. U.S.A.">
        <title>Evolutionary erosion of yeast sex chromosomes by mating-type switching accidents.</title>
        <authorList>
            <person name="Gordon J.L."/>
            <person name="Armisen D."/>
            <person name="Proux-Wera E."/>
            <person name="Oheigeartaigh S.S."/>
            <person name="Byrne K.P."/>
            <person name="Wolfe K.H."/>
        </authorList>
    </citation>
    <scope>NUCLEOTIDE SEQUENCE [LARGE SCALE GENOMIC DNA]</scope>
    <source>
        <strain evidence="9">ATCC 10597 / BCRC 20456 / CBS 421 / NBRC 0211 / NRRL Y-12639</strain>
    </source>
</reference>
<feature type="transmembrane region" description="Helical" evidence="7">
    <location>
        <begin position="480"/>
        <end position="500"/>
    </location>
</feature>
<evidence type="ECO:0000313" key="9">
    <source>
        <dbReference type="Proteomes" id="UP000000689"/>
    </source>
</evidence>
<dbReference type="eggNOG" id="KOG1278">
    <property type="taxonomic scope" value="Eukaryota"/>
</dbReference>
<evidence type="ECO:0000256" key="2">
    <source>
        <dbReference type="ARBA" id="ARBA00005227"/>
    </source>
</evidence>
<dbReference type="GO" id="GO:0006878">
    <property type="term" value="P:intracellular copper ion homeostasis"/>
    <property type="evidence" value="ECO:0007669"/>
    <property type="project" value="EnsemblFungi"/>
</dbReference>
<keyword evidence="6 7" id="KW-0472">Membrane</keyword>
<dbReference type="RefSeq" id="XP_003672277.1">
    <property type="nucleotide sequence ID" value="XM_003672229.1"/>
</dbReference>
<feature type="transmembrane region" description="Helical" evidence="7">
    <location>
        <begin position="550"/>
        <end position="568"/>
    </location>
</feature>
<accession>G0WGV6</accession>
<dbReference type="GO" id="GO:0007034">
    <property type="term" value="P:vacuolar transport"/>
    <property type="evidence" value="ECO:0007669"/>
    <property type="project" value="EnsemblFungi"/>
</dbReference>
<dbReference type="PANTHER" id="PTHR10766">
    <property type="entry name" value="TRANSMEMBRANE 9 SUPERFAMILY PROTEIN"/>
    <property type="match status" value="1"/>
</dbReference>
<gene>
    <name evidence="8" type="primary">NDAI0J01420</name>
    <name evidence="8" type="ordered locus">NDAI_0J01420</name>
</gene>
<dbReference type="GeneID" id="11494293"/>
<dbReference type="InterPro" id="IPR004240">
    <property type="entry name" value="EMP70"/>
</dbReference>
<evidence type="ECO:0000313" key="8">
    <source>
        <dbReference type="EMBL" id="CCD27034.1"/>
    </source>
</evidence>
<dbReference type="PANTHER" id="PTHR10766:SF111">
    <property type="entry name" value="TRANSMEMBRANE 9 SUPERFAMILY MEMBER 2"/>
    <property type="match status" value="1"/>
</dbReference>
<dbReference type="Pfam" id="PF02990">
    <property type="entry name" value="EMP70"/>
    <property type="match status" value="1"/>
</dbReference>
<evidence type="ECO:0000256" key="1">
    <source>
        <dbReference type="ARBA" id="ARBA00004141"/>
    </source>
</evidence>
<keyword evidence="5 7" id="KW-1133">Transmembrane helix</keyword>
<proteinExistence type="inferred from homology"/>
<name>G0WGV6_NAUDC</name>
<dbReference type="GO" id="GO:0005768">
    <property type="term" value="C:endosome"/>
    <property type="evidence" value="ECO:0007669"/>
    <property type="project" value="EnsemblFungi"/>
</dbReference>
<dbReference type="OMA" id="RWWWIAY"/>
<dbReference type="OrthoDB" id="1666796at2759"/>
<comment type="subcellular location">
    <subcellularLocation>
        <location evidence="1">Membrane</location>
        <topology evidence="1">Multi-pass membrane protein</topology>
    </subcellularLocation>
</comment>
<keyword evidence="3 7" id="KW-0812">Transmembrane</keyword>
<dbReference type="Proteomes" id="UP000000689">
    <property type="component" value="Chromosome 10"/>
</dbReference>
<feature type="transmembrane region" description="Helical" evidence="7">
    <location>
        <begin position="580"/>
        <end position="603"/>
    </location>
</feature>
<evidence type="ECO:0000256" key="5">
    <source>
        <dbReference type="ARBA" id="ARBA00022989"/>
    </source>
</evidence>
<comment type="similarity">
    <text evidence="2 7">Belongs to the nonaspanin (TM9SF) (TC 9.A.2) family.</text>
</comment>
<feature type="transmembrane region" description="Helical" evidence="7">
    <location>
        <begin position="420"/>
        <end position="440"/>
    </location>
</feature>
<dbReference type="GO" id="GO:0001403">
    <property type="term" value="P:invasive growth in response to glucose limitation"/>
    <property type="evidence" value="ECO:0007669"/>
    <property type="project" value="EnsemblFungi"/>
</dbReference>
<keyword evidence="9" id="KW-1185">Reference proteome</keyword>
<dbReference type="HOGENOM" id="CLU_010714_4_1_1"/>
<feature type="transmembrane region" description="Helical" evidence="7">
    <location>
        <begin position="320"/>
        <end position="348"/>
    </location>
</feature>
<feature type="transmembrane region" description="Helical" evidence="7">
    <location>
        <begin position="360"/>
        <end position="378"/>
    </location>
</feature>
<feature type="transmembrane region" description="Helical" evidence="7">
    <location>
        <begin position="257"/>
        <end position="279"/>
    </location>
</feature>
<protein>
    <recommendedName>
        <fullName evidence="7">Transmembrane 9 superfamily member</fullName>
    </recommendedName>
</protein>
<organism evidence="8 9">
    <name type="scientific">Naumovozyma dairenensis (strain ATCC 10597 / BCRC 20456 / CBS 421 / NBRC 0211 / NRRL Y-12639)</name>
    <name type="common">Saccharomyces dairenensis</name>
    <dbReference type="NCBI Taxonomy" id="1071378"/>
    <lineage>
        <taxon>Eukaryota</taxon>
        <taxon>Fungi</taxon>
        <taxon>Dikarya</taxon>
        <taxon>Ascomycota</taxon>
        <taxon>Saccharomycotina</taxon>
        <taxon>Saccharomycetes</taxon>
        <taxon>Saccharomycetales</taxon>
        <taxon>Saccharomycetaceae</taxon>
        <taxon>Naumovozyma</taxon>
    </lineage>
</organism>
<feature type="transmembrane region" description="Helical" evidence="7">
    <location>
        <begin position="390"/>
        <end position="414"/>
    </location>
</feature>
<dbReference type="GO" id="GO:0016197">
    <property type="term" value="P:endosomal transport"/>
    <property type="evidence" value="ECO:0007669"/>
    <property type="project" value="EnsemblFungi"/>
</dbReference>
<dbReference type="EMBL" id="HE580276">
    <property type="protein sequence ID" value="CCD27034.1"/>
    <property type="molecule type" value="Genomic_DNA"/>
</dbReference>
<evidence type="ECO:0000256" key="3">
    <source>
        <dbReference type="ARBA" id="ARBA00022692"/>
    </source>
</evidence>
<dbReference type="KEGG" id="ndi:NDAI_0J01420"/>
<sequence length="619" mass="70308">MHYHHKNQEGQDISTDDKRTIYSYDYYYEKLHFCKPEHVEKAGVSIGSVLFGDRLYNSPFQLNMLKNKTCERLCNSTIIGRDAKFINKLIKNGYYQNWLIDGLPAAREVYDTRTKSNFYGNGFELGLVEIRQTTGEKLLPNSADTFRDLHKRDAKNIVQNLMQDIEVPYFVNHFDIRIEYHDRGNDNYRVVGVTVNPVSIDRSPDGGCKPTGKALSLSESEVNYIHFTYSVEFIPSETAWVTRWDKYLHVYDPTIQWVSIVNFSIVVIILSCAVARSLLQALKSDFSRYGELNLDETIKEDASWKLGHGDVFRAPDHPMLLSILVGSGVQLFLMIICTIFLPAVGLITPGSRGTLPTVMFLLYLGFSFISSFVSMGVYKFFNGQKWHINCILTPFLVPGLLLLVIIGLNIFLIFVHSSGVIPLATFTSLILLWFFIGVPLSITGSLMARKTCHWDIHPTKTNTVSKVIPPQKWYLQTIPASLIGGLFSFGSLSVELYFVYTSLWFNKIFYMYGFLFGSAILFTLTVSLVTVLFTYYSLSAENWQWQWRSFLIAGLGCSFYVFLHSLLFTEVKLGGFTNALLYMGYSFVITSLAFVVTGALGFLSSMLFVRTIYSAVKVD</sequence>
<keyword evidence="4" id="KW-0732">Signal</keyword>
<evidence type="ECO:0000256" key="6">
    <source>
        <dbReference type="ARBA" id="ARBA00023136"/>
    </source>
</evidence>
<dbReference type="GO" id="GO:0007124">
    <property type="term" value="P:pseudohyphal growth"/>
    <property type="evidence" value="ECO:0007669"/>
    <property type="project" value="EnsemblFungi"/>
</dbReference>